<dbReference type="GO" id="GO:0010411">
    <property type="term" value="P:xyloglucan metabolic process"/>
    <property type="evidence" value="ECO:0007669"/>
    <property type="project" value="TreeGrafter"/>
</dbReference>
<feature type="signal peptide" evidence="1">
    <location>
        <begin position="1"/>
        <end position="21"/>
    </location>
</feature>
<name>A0A1V9FIW1_9BACT</name>
<dbReference type="CDD" id="cd15482">
    <property type="entry name" value="Sialidase_non-viral"/>
    <property type="match status" value="2"/>
</dbReference>
<proteinExistence type="predicted"/>
<dbReference type="PANTHER" id="PTHR43739:SF5">
    <property type="entry name" value="EXO-ALPHA-SIALIDASE"/>
    <property type="match status" value="1"/>
</dbReference>
<keyword evidence="1" id="KW-0732">Signal</keyword>
<dbReference type="InterPro" id="IPR052025">
    <property type="entry name" value="Xyloglucanase_GH74"/>
</dbReference>
<dbReference type="Proteomes" id="UP000192796">
    <property type="component" value="Unassembled WGS sequence"/>
</dbReference>
<dbReference type="EMBL" id="LVYD01000102">
    <property type="protein sequence ID" value="OQP58299.1"/>
    <property type="molecule type" value="Genomic_DNA"/>
</dbReference>
<organism evidence="2 3">
    <name type="scientific">Niastella vici</name>
    <dbReference type="NCBI Taxonomy" id="1703345"/>
    <lineage>
        <taxon>Bacteria</taxon>
        <taxon>Pseudomonadati</taxon>
        <taxon>Bacteroidota</taxon>
        <taxon>Chitinophagia</taxon>
        <taxon>Chitinophagales</taxon>
        <taxon>Chitinophagaceae</taxon>
        <taxon>Niastella</taxon>
    </lineage>
</organism>
<evidence type="ECO:0000256" key="1">
    <source>
        <dbReference type="SAM" id="SignalP"/>
    </source>
</evidence>
<dbReference type="RefSeq" id="WP_081155453.1">
    <property type="nucleotide sequence ID" value="NZ_LVYD01000102.1"/>
</dbReference>
<feature type="chain" id="PRO_5011963657" description="Photosynthesis system II assembly factor Ycf48/Hcf136-like domain-containing protein" evidence="1">
    <location>
        <begin position="22"/>
        <end position="791"/>
    </location>
</feature>
<dbReference type="PANTHER" id="PTHR43739">
    <property type="entry name" value="XYLOGLUCANASE (EUROFUNG)"/>
    <property type="match status" value="1"/>
</dbReference>
<dbReference type="AlphaFoldDB" id="A0A1V9FIW1"/>
<gene>
    <name evidence="2" type="ORF">A3860_08250</name>
</gene>
<sequence length="791" mass="85693">MRKSIIGTLLLLLTATGTLYAQTGTGSRRSAIFNLPPSVPVPCWVTLCDWEHPNIHKIDSTIEACEKNEVHAKTGEEEENDEEPYRVAYTRWRKKIAPFIRANGAVVEEPGYYNRLLGAAINAQGNKNARVAATTANGNWAILGPIETYDASKNKDPHQANIYTLAIAPSNPAIIYAGAETGAIYRSTDKGLHWASISDNLPPFTATSIAVDPANANTVYAISYDGQLIKSINAGASWTFLTAYQGGTSEKITINKTTGAILVAGQTGVFFSNNGGSSWQPANGISADRVYDVEINALNPNIVYAVSAQPNGTNSLTIFRSVNGGVSFTAVNSAALNNIHCHGARFGVTPANGNTVYCINLDDDLPELFKSTDGGISWNITATGKSTALDMDNNQGFYDLDIMVSPNNENQLITGSYYALKSVDGGFNFTRLSDIPFRLHADIQCMRSNGNDAWITTDGGVNYSTDFFTSVSNWSVRNNGLTSSEFWGFGQGWDQDIVVGGRYHNGDVALFENYGAGNSLYMGGAEAATGHVFHGQKNMVGFNDEGTKQMPSSLPGSMIYAEYANTLWPQDDWYGTLSSKLMIDPRYSNTFYVGRDNILWKSINRGVSYSALHDFGGRVWRFDIARSNSNVMYLCAENGVYKTTDGGASWTTLSLPSGVTYSFYNADIAVDQLNENTVFLCMAQGDAGNKVFKSINGGADWTNYTGSLTNAPIAFITPQAGTNGGVYAFSNNAPAKVYYRDNTMADWVDYSNGLPLNFACNQGGIIFYRDSKLRIAGNRGVWESPLFGAGT</sequence>
<evidence type="ECO:0000313" key="3">
    <source>
        <dbReference type="Proteomes" id="UP000192796"/>
    </source>
</evidence>
<reference evidence="2 3" key="1">
    <citation type="submission" date="2016-03" db="EMBL/GenBank/DDBJ databases">
        <title>Niastella vici sp. nov., isolated from farmland soil.</title>
        <authorList>
            <person name="Chen L."/>
            <person name="Wang D."/>
            <person name="Yang S."/>
            <person name="Wang G."/>
        </authorList>
    </citation>
    <scope>NUCLEOTIDE SEQUENCE [LARGE SCALE GENOMIC DNA]</scope>
    <source>
        <strain evidence="2 3">DJ57</strain>
    </source>
</reference>
<protein>
    <recommendedName>
        <fullName evidence="4">Photosynthesis system II assembly factor Ycf48/Hcf136-like domain-containing protein</fullName>
    </recommendedName>
</protein>
<dbReference type="InterPro" id="IPR015943">
    <property type="entry name" value="WD40/YVTN_repeat-like_dom_sf"/>
</dbReference>
<accession>A0A1V9FIW1</accession>
<keyword evidence="3" id="KW-1185">Reference proteome</keyword>
<feature type="non-terminal residue" evidence="2">
    <location>
        <position position="791"/>
    </location>
</feature>
<comment type="caution">
    <text evidence="2">The sequence shown here is derived from an EMBL/GenBank/DDBJ whole genome shotgun (WGS) entry which is preliminary data.</text>
</comment>
<dbReference type="Gene3D" id="2.130.10.10">
    <property type="entry name" value="YVTN repeat-like/Quinoprotein amine dehydrogenase"/>
    <property type="match status" value="3"/>
</dbReference>
<dbReference type="SUPFAM" id="SSF110296">
    <property type="entry name" value="Oligoxyloglucan reducing end-specific cellobiohydrolase"/>
    <property type="match status" value="3"/>
</dbReference>
<evidence type="ECO:0000313" key="2">
    <source>
        <dbReference type="EMBL" id="OQP58299.1"/>
    </source>
</evidence>
<dbReference type="OrthoDB" id="9757809at2"/>
<evidence type="ECO:0008006" key="4">
    <source>
        <dbReference type="Google" id="ProtNLM"/>
    </source>
</evidence>